<reference evidence="3" key="1">
    <citation type="submission" date="2020-05" db="EMBL/GenBank/DDBJ databases">
        <authorList>
            <person name="Chiriac C."/>
            <person name="Salcher M."/>
            <person name="Ghai R."/>
            <person name="Kavagutti S V."/>
        </authorList>
    </citation>
    <scope>NUCLEOTIDE SEQUENCE</scope>
</reference>
<name>A0A6J6J3X0_9ZZZZ</name>
<proteinExistence type="predicted"/>
<dbReference type="Pfam" id="PF13378">
    <property type="entry name" value="MR_MLE_C"/>
    <property type="match status" value="1"/>
</dbReference>
<dbReference type="InterPro" id="IPR029065">
    <property type="entry name" value="Enolase_C-like"/>
</dbReference>
<dbReference type="PANTHER" id="PTHR48073">
    <property type="entry name" value="O-SUCCINYLBENZOATE SYNTHASE-RELATED"/>
    <property type="match status" value="1"/>
</dbReference>
<feature type="domain" description="Enolase C-terminal" evidence="2">
    <location>
        <begin position="6"/>
        <end position="117"/>
    </location>
</feature>
<dbReference type="PANTHER" id="PTHR48073:SF2">
    <property type="entry name" value="O-SUCCINYLBENZOATE SYNTHASE"/>
    <property type="match status" value="1"/>
</dbReference>
<sequence>MKLTLAKDQIPVKIAADESVRKVTDPLAVAQANAADVLVLKAAPLGGISRSLEIAKDAGLPVVISSALDSSIGISMGAHLAAMLPELNFDCGLGTAALLAGDVTREPLMPVDGQIDARRVNVDQEKLQIFQADDHRVDWWLERLERVYKLL</sequence>
<dbReference type="InterPro" id="IPR036849">
    <property type="entry name" value="Enolase-like_C_sf"/>
</dbReference>
<accession>A0A6J6J3X0</accession>
<protein>
    <submittedName>
        <fullName evidence="3">Unannotated protein</fullName>
    </submittedName>
</protein>
<dbReference type="EMBL" id="CAEZVO010000039">
    <property type="protein sequence ID" value="CAB4631496.1"/>
    <property type="molecule type" value="Genomic_DNA"/>
</dbReference>
<dbReference type="SUPFAM" id="SSF51604">
    <property type="entry name" value="Enolase C-terminal domain-like"/>
    <property type="match status" value="1"/>
</dbReference>
<gene>
    <name evidence="3" type="ORF">UFOPK2044_00406</name>
</gene>
<evidence type="ECO:0000313" key="3">
    <source>
        <dbReference type="EMBL" id="CAB4631496.1"/>
    </source>
</evidence>
<dbReference type="GO" id="GO:0046872">
    <property type="term" value="F:metal ion binding"/>
    <property type="evidence" value="ECO:0007669"/>
    <property type="project" value="UniProtKB-KW"/>
</dbReference>
<keyword evidence="1" id="KW-0479">Metal-binding</keyword>
<dbReference type="Gene3D" id="3.20.20.120">
    <property type="entry name" value="Enolase-like C-terminal domain"/>
    <property type="match status" value="1"/>
</dbReference>
<organism evidence="3">
    <name type="scientific">freshwater metagenome</name>
    <dbReference type="NCBI Taxonomy" id="449393"/>
    <lineage>
        <taxon>unclassified sequences</taxon>
        <taxon>metagenomes</taxon>
        <taxon>ecological metagenomes</taxon>
    </lineage>
</organism>
<dbReference type="AlphaFoldDB" id="A0A6J6J3X0"/>
<evidence type="ECO:0000256" key="1">
    <source>
        <dbReference type="ARBA" id="ARBA00022723"/>
    </source>
</evidence>
<evidence type="ECO:0000259" key="2">
    <source>
        <dbReference type="Pfam" id="PF13378"/>
    </source>
</evidence>